<reference evidence="6 7" key="1">
    <citation type="submission" date="2021-06" db="EMBL/GenBank/DDBJ databases">
        <authorList>
            <person name="Palmer J.M."/>
        </authorList>
    </citation>
    <scope>NUCLEOTIDE SEQUENCE [LARGE SCALE GENOMIC DNA]</scope>
    <source>
        <strain evidence="6 7">CL_MEX2019</strain>
        <tissue evidence="6">Muscle</tissue>
    </source>
</reference>
<accession>A0ABU7EFT5</accession>
<dbReference type="PANTHER" id="PTHR45677">
    <property type="entry name" value="GLUTAMATE DECARBOXYLASE-RELATED"/>
    <property type="match status" value="1"/>
</dbReference>
<dbReference type="SUPFAM" id="SSF53383">
    <property type="entry name" value="PLP-dependent transferases"/>
    <property type="match status" value="1"/>
</dbReference>
<dbReference type="Pfam" id="PF00282">
    <property type="entry name" value="Pyridoxal_deC"/>
    <property type="match status" value="1"/>
</dbReference>
<proteinExistence type="inferred from homology"/>
<evidence type="ECO:0000313" key="7">
    <source>
        <dbReference type="Proteomes" id="UP001352852"/>
    </source>
</evidence>
<gene>
    <name evidence="6" type="ORF">CHARACLAT_002630</name>
</gene>
<dbReference type="EMBL" id="JAHUTJ010057488">
    <property type="protein sequence ID" value="MED6286122.1"/>
    <property type="molecule type" value="Genomic_DNA"/>
</dbReference>
<evidence type="ECO:0000313" key="6">
    <source>
        <dbReference type="EMBL" id="MED6286122.1"/>
    </source>
</evidence>
<evidence type="ECO:0000256" key="1">
    <source>
        <dbReference type="ARBA" id="ARBA00001933"/>
    </source>
</evidence>
<comment type="caution">
    <text evidence="6">The sequence shown here is derived from an EMBL/GenBank/DDBJ whole genome shotgun (WGS) entry which is preliminary data.</text>
</comment>
<evidence type="ECO:0000256" key="4">
    <source>
        <dbReference type="ARBA" id="ARBA00022793"/>
    </source>
</evidence>
<sequence length="128" mass="15036">MWKAVGTKELGHRVDRALAMAKYLAQEIKKREGFRLVIEPEFANVCFWYIPPSLRNVPDCPELWKKLHAVRSLFDKLACEDYFSFSIFTSFNPCNMLVNSELLSRACFLVHMQLQFRWLNITTPFTNV</sequence>
<organism evidence="6 7">
    <name type="scientific">Characodon lateralis</name>
    <dbReference type="NCBI Taxonomy" id="208331"/>
    <lineage>
        <taxon>Eukaryota</taxon>
        <taxon>Metazoa</taxon>
        <taxon>Chordata</taxon>
        <taxon>Craniata</taxon>
        <taxon>Vertebrata</taxon>
        <taxon>Euteleostomi</taxon>
        <taxon>Actinopterygii</taxon>
        <taxon>Neopterygii</taxon>
        <taxon>Teleostei</taxon>
        <taxon>Neoteleostei</taxon>
        <taxon>Acanthomorphata</taxon>
        <taxon>Ovalentaria</taxon>
        <taxon>Atherinomorphae</taxon>
        <taxon>Cyprinodontiformes</taxon>
        <taxon>Goodeidae</taxon>
        <taxon>Characodon</taxon>
    </lineage>
</organism>
<comment type="cofactor">
    <cofactor evidence="1">
        <name>pyridoxal 5'-phosphate</name>
        <dbReference type="ChEBI" id="CHEBI:597326"/>
    </cofactor>
</comment>
<comment type="subunit">
    <text evidence="3">Homodimer.</text>
</comment>
<keyword evidence="4" id="KW-0456">Lyase</keyword>
<comment type="similarity">
    <text evidence="2">Belongs to the group II decarboxylase family.</text>
</comment>
<dbReference type="InterPro" id="IPR002129">
    <property type="entry name" value="PyrdxlP-dep_de-COase"/>
</dbReference>
<evidence type="ECO:0000256" key="3">
    <source>
        <dbReference type="ARBA" id="ARBA00011738"/>
    </source>
</evidence>
<evidence type="ECO:0000256" key="2">
    <source>
        <dbReference type="ARBA" id="ARBA00009533"/>
    </source>
</evidence>
<dbReference type="InterPro" id="IPR015424">
    <property type="entry name" value="PyrdxlP-dep_Trfase"/>
</dbReference>
<dbReference type="PANTHER" id="PTHR45677:SF1">
    <property type="entry name" value="ACIDIC AMINO ACID DECARBOXYLASE GADL1"/>
    <property type="match status" value="1"/>
</dbReference>
<keyword evidence="7" id="KW-1185">Reference proteome</keyword>
<dbReference type="Proteomes" id="UP001352852">
    <property type="component" value="Unassembled WGS sequence"/>
</dbReference>
<dbReference type="Gene3D" id="3.90.1150.170">
    <property type="match status" value="1"/>
</dbReference>
<keyword evidence="4" id="KW-0210">Decarboxylase</keyword>
<keyword evidence="5" id="KW-0663">Pyridoxal phosphate</keyword>
<evidence type="ECO:0000256" key="5">
    <source>
        <dbReference type="ARBA" id="ARBA00022898"/>
    </source>
</evidence>
<protein>
    <submittedName>
        <fullName evidence="6">Uncharacterized protein</fullName>
    </submittedName>
</protein>
<name>A0ABU7EFT5_9TELE</name>